<dbReference type="Pfam" id="PF02560">
    <property type="entry name" value="Cyanate_lyase"/>
    <property type="match status" value="1"/>
</dbReference>
<dbReference type="GO" id="GO:0008824">
    <property type="term" value="F:cyanate hydratase activity"/>
    <property type="evidence" value="ECO:0007669"/>
    <property type="project" value="UniProtKB-UniRule"/>
</dbReference>
<dbReference type="EMBL" id="FMBE01000017">
    <property type="protein sequence ID" value="SCC66527.1"/>
    <property type="molecule type" value="Genomic_DNA"/>
</dbReference>
<evidence type="ECO:0000313" key="5">
    <source>
        <dbReference type="EMBL" id="SCC66527.1"/>
    </source>
</evidence>
<dbReference type="InterPro" id="IPR048564">
    <property type="entry name" value="CYNS_N"/>
</dbReference>
<dbReference type="InterPro" id="IPR008076">
    <property type="entry name" value="Cyanase"/>
</dbReference>
<protein>
    <recommendedName>
        <fullName evidence="3">Cyanate hydratase</fullName>
        <shortName evidence="3">Cyanase</shortName>
        <ecNumber evidence="3">4.2.1.104</ecNumber>
    </recommendedName>
    <alternativeName>
        <fullName evidence="3">Cyanate hydrolase</fullName>
    </alternativeName>
    <alternativeName>
        <fullName evidence="3">Cyanate lyase</fullName>
    </alternativeName>
</protein>
<comment type="catalytic activity">
    <reaction evidence="3">
        <text>cyanate + hydrogencarbonate + 3 H(+) = NH4(+) + 2 CO2</text>
        <dbReference type="Rhea" id="RHEA:11120"/>
        <dbReference type="ChEBI" id="CHEBI:15378"/>
        <dbReference type="ChEBI" id="CHEBI:16526"/>
        <dbReference type="ChEBI" id="CHEBI:17544"/>
        <dbReference type="ChEBI" id="CHEBI:28938"/>
        <dbReference type="ChEBI" id="CHEBI:29195"/>
        <dbReference type="EC" id="4.2.1.104"/>
    </reaction>
</comment>
<dbReference type="CDD" id="cd00559">
    <property type="entry name" value="Cyanase_C"/>
    <property type="match status" value="1"/>
</dbReference>
<dbReference type="NCBIfam" id="TIGR00673">
    <property type="entry name" value="cynS"/>
    <property type="match status" value="1"/>
</dbReference>
<dbReference type="EC" id="4.2.1.104" evidence="3"/>
<feature type="active site" evidence="3">
    <location>
        <position position="114"/>
    </location>
</feature>
<feature type="active site" evidence="3">
    <location>
        <position position="137"/>
    </location>
</feature>
<dbReference type="PANTHER" id="PTHR34186">
    <property type="entry name" value="CYANATE HYDRATASE"/>
    <property type="match status" value="1"/>
</dbReference>
<dbReference type="InterPro" id="IPR036581">
    <property type="entry name" value="Cyanate_lyase_C_sf"/>
</dbReference>
<proteinExistence type="inferred from homology"/>
<dbReference type="PIRSF" id="PIRSF001263">
    <property type="entry name" value="Cyanate_hydratas"/>
    <property type="match status" value="1"/>
</dbReference>
<dbReference type="Pfam" id="PF21291">
    <property type="entry name" value="CYNS_N"/>
    <property type="match status" value="1"/>
</dbReference>
<accession>A0A1C4GEC4</accession>
<evidence type="ECO:0000256" key="1">
    <source>
        <dbReference type="ARBA" id="ARBA00003561"/>
    </source>
</evidence>
<dbReference type="SUPFAM" id="SSF55234">
    <property type="entry name" value="Cyanase C-terminal domain"/>
    <property type="match status" value="1"/>
</dbReference>
<dbReference type="HAMAP" id="MF_00535">
    <property type="entry name" value="Cyanate_hydrat"/>
    <property type="match status" value="1"/>
</dbReference>
<dbReference type="GO" id="GO:0003677">
    <property type="term" value="F:DNA binding"/>
    <property type="evidence" value="ECO:0007669"/>
    <property type="project" value="InterPro"/>
</dbReference>
<feature type="active site" evidence="3">
    <location>
        <position position="111"/>
    </location>
</feature>
<evidence type="ECO:0000256" key="3">
    <source>
        <dbReference type="HAMAP-Rule" id="MF_00535"/>
    </source>
</evidence>
<evidence type="ECO:0000256" key="2">
    <source>
        <dbReference type="ARBA" id="ARBA00023239"/>
    </source>
</evidence>
<dbReference type="SMART" id="SM01116">
    <property type="entry name" value="Cyanate_lyase"/>
    <property type="match status" value="1"/>
</dbReference>
<dbReference type="SUPFAM" id="SSF47413">
    <property type="entry name" value="lambda repressor-like DNA-binding domains"/>
    <property type="match status" value="1"/>
</dbReference>
<dbReference type="PANTHER" id="PTHR34186:SF2">
    <property type="entry name" value="CYANATE HYDRATASE"/>
    <property type="match status" value="1"/>
</dbReference>
<dbReference type="NCBIfam" id="NF002773">
    <property type="entry name" value="PRK02866.1"/>
    <property type="match status" value="1"/>
</dbReference>
<feature type="domain" description="Cyanate lyase C-terminal" evidence="4">
    <location>
        <begin position="98"/>
        <end position="172"/>
    </location>
</feature>
<name>A0A1C4GEC4_9BACI</name>
<keyword evidence="2 3" id="KW-0456">Lyase</keyword>
<dbReference type="PRINTS" id="PR01693">
    <property type="entry name" value="CYANASE"/>
</dbReference>
<gene>
    <name evidence="3" type="primary">cynS</name>
    <name evidence="5" type="ORF">BC05F1_05851</name>
</gene>
<reference evidence="6" key="1">
    <citation type="submission" date="2016-08" db="EMBL/GenBank/DDBJ databases">
        <authorList>
            <person name="Loux V."/>
            <person name="Rue O."/>
        </authorList>
    </citation>
    <scope>NUCLEOTIDE SEQUENCE [LARGE SCALE GENOMIC DNA]</scope>
    <source>
        <strain evidence="6">INRA Bc05-F1</strain>
    </source>
</reference>
<comment type="function">
    <text evidence="1 3">Catalyzes the reaction of cyanate with bicarbonate to produce ammonia and carbon dioxide.</text>
</comment>
<dbReference type="Gene3D" id="3.30.1160.10">
    <property type="entry name" value="Cyanate lyase, C-terminal domain"/>
    <property type="match status" value="1"/>
</dbReference>
<dbReference type="InterPro" id="IPR010982">
    <property type="entry name" value="Lambda_DNA-bd_dom_sf"/>
</dbReference>
<sequence length="172" mass="19631">MKQNNNYYLHEGKLLDMKKQVLDMNRQEATQKILEAKIKKGLTWEEITKVSEHSETWVVTALLGQATMTRPEAEKIGKLLELDEEVVQALTVVPLRGQVMEMPPTDPIAYRLYEMMLQYAPTIRELILEKAGEGVMSAINFNLGVDTQEDPKGGDPRIVITLNGKFLPFRTW</sequence>
<dbReference type="Proteomes" id="UP000196052">
    <property type="component" value="Unassembled WGS sequence"/>
</dbReference>
<evidence type="ECO:0000313" key="6">
    <source>
        <dbReference type="Proteomes" id="UP000196052"/>
    </source>
</evidence>
<organism evidence="5 6">
    <name type="scientific">Bacillus wiedmannii</name>
    <dbReference type="NCBI Taxonomy" id="1890302"/>
    <lineage>
        <taxon>Bacteria</taxon>
        <taxon>Bacillati</taxon>
        <taxon>Bacillota</taxon>
        <taxon>Bacilli</taxon>
        <taxon>Bacillales</taxon>
        <taxon>Bacillaceae</taxon>
        <taxon>Bacillus</taxon>
        <taxon>Bacillus cereus group</taxon>
    </lineage>
</organism>
<comment type="similarity">
    <text evidence="3">Belongs to the cyanase family.</text>
</comment>
<dbReference type="Gene3D" id="1.10.260.40">
    <property type="entry name" value="lambda repressor-like DNA-binding domains"/>
    <property type="match status" value="1"/>
</dbReference>
<dbReference type="AlphaFoldDB" id="A0A1C4GEC4"/>
<evidence type="ECO:0000259" key="4">
    <source>
        <dbReference type="SMART" id="SM01116"/>
    </source>
</evidence>
<dbReference type="InterPro" id="IPR003712">
    <property type="entry name" value="Cyanate_lyase_C"/>
</dbReference>